<accession>A0A0F9QFD4</accession>
<organism evidence="1">
    <name type="scientific">marine sediment metagenome</name>
    <dbReference type="NCBI Taxonomy" id="412755"/>
    <lineage>
        <taxon>unclassified sequences</taxon>
        <taxon>metagenomes</taxon>
        <taxon>ecological metagenomes</taxon>
    </lineage>
</organism>
<reference evidence="1" key="1">
    <citation type="journal article" date="2015" name="Nature">
        <title>Complex archaea that bridge the gap between prokaryotes and eukaryotes.</title>
        <authorList>
            <person name="Spang A."/>
            <person name="Saw J.H."/>
            <person name="Jorgensen S.L."/>
            <person name="Zaremba-Niedzwiedzka K."/>
            <person name="Martijn J."/>
            <person name="Lind A.E."/>
            <person name="van Eijk R."/>
            <person name="Schleper C."/>
            <person name="Guy L."/>
            <person name="Ettema T.J."/>
        </authorList>
    </citation>
    <scope>NUCLEOTIDE SEQUENCE</scope>
</reference>
<dbReference type="AlphaFoldDB" id="A0A0F9QFD4"/>
<gene>
    <name evidence="1" type="ORF">LCGC14_1021590</name>
</gene>
<dbReference type="EMBL" id="LAZR01004086">
    <property type="protein sequence ID" value="KKN11931.1"/>
    <property type="molecule type" value="Genomic_DNA"/>
</dbReference>
<protein>
    <submittedName>
        <fullName evidence="1">Uncharacterized protein</fullName>
    </submittedName>
</protein>
<name>A0A0F9QFD4_9ZZZZ</name>
<proteinExistence type="predicted"/>
<sequence length="347" mass="41734">MTEKSDFEKLYKIDRKKILRYYDRLKNQLKNSSHVQIVARFLINQSIGSGYQEVYDTLLYFRDKIEEDKELLDLAFEWIRAQKIRLEYKKYLIRAQYPLNNLSLAVDDCIFRFFLEYDKHIRKLLKKDISEYNFSTLFEIFFSPYESKNLHVKDILERHIDKVPTHYQGTEKIDTHIVILRSGLSLIIVKDYENVLFSRREEKTRKELKFTKTVKANHQTENKFEGLLIERIIKTHCIRKIQITEKEIEDAVSQFLSSYFKFGKIYNFDDFKELLIRNLVDDITSAIPNKLNSVNIEAKIKRSLLYVINRFSRINKMRKLDGLAWKNDLKPILKNYMIKIVKTISYY</sequence>
<evidence type="ECO:0000313" key="1">
    <source>
        <dbReference type="EMBL" id="KKN11931.1"/>
    </source>
</evidence>
<comment type="caution">
    <text evidence="1">The sequence shown here is derived from an EMBL/GenBank/DDBJ whole genome shotgun (WGS) entry which is preliminary data.</text>
</comment>